<accession>A0ABW0ILF8</accession>
<dbReference type="SUPFAM" id="SSF52540">
    <property type="entry name" value="P-loop containing nucleoside triphosphate hydrolases"/>
    <property type="match status" value="1"/>
</dbReference>
<dbReference type="EMBL" id="JBHSLW010000002">
    <property type="protein sequence ID" value="MFC5418024.1"/>
    <property type="molecule type" value="Genomic_DNA"/>
</dbReference>
<organism evidence="5 6">
    <name type="scientific">Bosea eneae</name>
    <dbReference type="NCBI Taxonomy" id="151454"/>
    <lineage>
        <taxon>Bacteria</taxon>
        <taxon>Pseudomonadati</taxon>
        <taxon>Pseudomonadota</taxon>
        <taxon>Alphaproteobacteria</taxon>
        <taxon>Hyphomicrobiales</taxon>
        <taxon>Boseaceae</taxon>
        <taxon>Bosea</taxon>
    </lineage>
</organism>
<evidence type="ECO:0000256" key="1">
    <source>
        <dbReference type="ARBA" id="ARBA00022741"/>
    </source>
</evidence>
<feature type="region of interest" description="Disordered" evidence="3">
    <location>
        <begin position="239"/>
        <end position="288"/>
    </location>
</feature>
<sequence>MTQSLLSPADRQDYFDAEIERSLNRVSPSSGQKKATILAGQPGSGKGGLTEKAIEAARETGGAVVIDPDASRANHPLHVQLMREDDTTAADKTHEDASNAAEAVLEAAIENGLDLIIDGTLKSPDKAERLVQKLVDAGYEVEVIALAVSPEVSWQGVQDRYNNQKRTQGYGRMVPRSIHDAAVKGMVESLERIEQQGKATSLKIVNRSGDILYASQPKALAAAGAAQGQGKITSVVAEARGTGPKPPAPSASSSSPSSAAGGGGGGGGGRPAARVTDPTAHTIPLTPGTGSPNVIIGGLLAWRGLPAAAAAALQSAQAAVDTAIKTAEAATLAAAGTPGAPAAYAAEQTAKTTAAASMSSMMSGMAAAAGAASGGSVDIHFCSIPTPVPPHGPGMVIDGSQTVLVNGLPLCRQGDTVLEALGGPDKIVMGMTTVLIGG</sequence>
<dbReference type="RefSeq" id="WP_377795005.1">
    <property type="nucleotide sequence ID" value="NZ_JBHSLW010000002.1"/>
</dbReference>
<dbReference type="Proteomes" id="UP001596053">
    <property type="component" value="Unassembled WGS sequence"/>
</dbReference>
<feature type="domain" description="Zeta toxin" evidence="4">
    <location>
        <begin position="27"/>
        <end position="215"/>
    </location>
</feature>
<feature type="compositionally biased region" description="Low complexity" evidence="3">
    <location>
        <begin position="250"/>
        <end position="259"/>
    </location>
</feature>
<name>A0ABW0ILF8_9HYPH</name>
<gene>
    <name evidence="5" type="ORF">ACFPOB_00425</name>
</gene>
<evidence type="ECO:0000313" key="6">
    <source>
        <dbReference type="Proteomes" id="UP001596053"/>
    </source>
</evidence>
<dbReference type="InterPro" id="IPR027417">
    <property type="entry name" value="P-loop_NTPase"/>
</dbReference>
<evidence type="ECO:0000313" key="5">
    <source>
        <dbReference type="EMBL" id="MFC5418024.1"/>
    </source>
</evidence>
<dbReference type="Gene3D" id="2.60.200.60">
    <property type="match status" value="1"/>
</dbReference>
<protein>
    <submittedName>
        <fullName evidence="5">Zeta toxin family protein</fullName>
    </submittedName>
</protein>
<proteinExistence type="predicted"/>
<feature type="region of interest" description="Disordered" evidence="3">
    <location>
        <begin position="24"/>
        <end position="49"/>
    </location>
</feature>
<comment type="caution">
    <text evidence="5">The sequence shown here is derived from an EMBL/GenBank/DDBJ whole genome shotgun (WGS) entry which is preliminary data.</text>
</comment>
<feature type="compositionally biased region" description="Gly residues" evidence="3">
    <location>
        <begin position="260"/>
        <end position="270"/>
    </location>
</feature>
<evidence type="ECO:0000259" key="4">
    <source>
        <dbReference type="Pfam" id="PF06414"/>
    </source>
</evidence>
<dbReference type="Gene3D" id="3.40.50.300">
    <property type="entry name" value="P-loop containing nucleotide triphosphate hydrolases"/>
    <property type="match status" value="1"/>
</dbReference>
<dbReference type="InterPro" id="IPR010488">
    <property type="entry name" value="Zeta_toxin_domain"/>
</dbReference>
<reference evidence="6" key="1">
    <citation type="journal article" date="2019" name="Int. J. Syst. Evol. Microbiol.">
        <title>The Global Catalogue of Microorganisms (GCM) 10K type strain sequencing project: providing services to taxonomists for standard genome sequencing and annotation.</title>
        <authorList>
            <consortium name="The Broad Institute Genomics Platform"/>
            <consortium name="The Broad Institute Genome Sequencing Center for Infectious Disease"/>
            <person name="Wu L."/>
            <person name="Ma J."/>
        </authorList>
    </citation>
    <scope>NUCLEOTIDE SEQUENCE [LARGE SCALE GENOMIC DNA]</scope>
    <source>
        <strain evidence="6">NCAIM B.01391</strain>
    </source>
</reference>
<evidence type="ECO:0000256" key="3">
    <source>
        <dbReference type="SAM" id="MobiDB-lite"/>
    </source>
</evidence>
<keyword evidence="2" id="KW-0067">ATP-binding</keyword>
<keyword evidence="1" id="KW-0547">Nucleotide-binding</keyword>
<feature type="compositionally biased region" description="Polar residues" evidence="3">
    <location>
        <begin position="24"/>
        <end position="33"/>
    </location>
</feature>
<dbReference type="Pfam" id="PF06414">
    <property type="entry name" value="Zeta_toxin"/>
    <property type="match status" value="1"/>
</dbReference>
<evidence type="ECO:0000256" key="2">
    <source>
        <dbReference type="ARBA" id="ARBA00022840"/>
    </source>
</evidence>
<keyword evidence="6" id="KW-1185">Reference proteome</keyword>